<dbReference type="Proteomes" id="UP000604046">
    <property type="component" value="Unassembled WGS sequence"/>
</dbReference>
<accession>A0A812TIC6</accession>
<name>A0A812TIC6_9DINO</name>
<dbReference type="GO" id="GO:0003723">
    <property type="term" value="F:RNA binding"/>
    <property type="evidence" value="ECO:0007669"/>
    <property type="project" value="InterPro"/>
</dbReference>
<dbReference type="EMBL" id="CAJNDS010002551">
    <property type="protein sequence ID" value="CAE7523648.1"/>
    <property type="molecule type" value="Genomic_DNA"/>
</dbReference>
<dbReference type="PANTHER" id="PTHR21228:SF40">
    <property type="entry name" value="LD45607P"/>
    <property type="match status" value="1"/>
</dbReference>
<dbReference type="InterPro" id="IPR006145">
    <property type="entry name" value="PsdUridine_synth_RsuA/RluA"/>
</dbReference>
<sequence length="741" mass="82615">MLQQARRLLPVLSPRDLAGISWACAFTLYDDSPILAAISKTCDACKFFGFSSQQLANLAWAFARVLGQSHDRSGISPEFWAAIVTNIGEFKPQEFSITLWAVAKLRLPGNASMHDLNLVEQVGTEMMQQNKFGPQELSNLACGVARLFVSHTKPVDRSLSLLTSIATSRMSELKSQHVANIMWSLGHTRCLQEGFVHATMEILEFQLASYATLELVGLMWSFARLSTHVADILLENVSGRLLSLSPMLTGQGVANLLWAFSILSCTSTAREWSEFCDSARPLIHCNAQELSNIAWALVKLAIWKNIPMKLIATSFIKNSESFSSQNIANLAWAFAQIREHETGSLASFWATVVRATCYRISEFQLQELANLCWSFASVKNTSALKLIADEHLARIPASTYTGADPRSLLAMVWALSFAGMKHKLVFQTVRRQLRRYGRDLDRQNEQLRAVCAVCPLPANGGHGGFGGEPGIVLELADVVVLTKPPGWEVERELPSSTNGGWNGKDNVHVLEHLFQLQTFLMFTARAAPIWFDKPHHFGFLHRLDIPGSGLILAARSFEAYYELLYQLNGNMIVRDYVVLCHGWLSQKKTTITAPIHWTPGNPAPSQVRSGGKPSVSCMTVVARFRQEGECFSLLAVRIGTGRTHQIRAHAAHIGHPVVSDGKYTSDRTFHKDLKWCPRNFLHRYRLAFQGQRSRRIQVTQPLPNDLRAALAELQPVDMQSNSVLRSITSDGCLTRWLSCCR</sequence>
<proteinExistence type="predicted"/>
<dbReference type="GO" id="GO:0009982">
    <property type="term" value="F:pseudouridine synthase activity"/>
    <property type="evidence" value="ECO:0007669"/>
    <property type="project" value="InterPro"/>
</dbReference>
<dbReference type="GO" id="GO:0035770">
    <property type="term" value="C:ribonucleoprotein granule"/>
    <property type="evidence" value="ECO:0007669"/>
    <property type="project" value="TreeGrafter"/>
</dbReference>
<dbReference type="Pfam" id="PF00849">
    <property type="entry name" value="PseudoU_synth_2"/>
    <property type="match status" value="1"/>
</dbReference>
<evidence type="ECO:0000313" key="3">
    <source>
        <dbReference type="Proteomes" id="UP000604046"/>
    </source>
</evidence>
<keyword evidence="3" id="KW-1185">Reference proteome</keyword>
<feature type="domain" description="Pseudouridine synthase RsuA/RluA-like" evidence="1">
    <location>
        <begin position="478"/>
        <end position="652"/>
    </location>
</feature>
<evidence type="ECO:0000259" key="1">
    <source>
        <dbReference type="Pfam" id="PF00849"/>
    </source>
</evidence>
<gene>
    <name evidence="2" type="primary">rluD</name>
    <name evidence="2" type="ORF">SNAT2548_LOCUS29312</name>
</gene>
<dbReference type="PANTHER" id="PTHR21228">
    <property type="entry name" value="FAST LEU-RICH DOMAIN-CONTAINING"/>
    <property type="match status" value="1"/>
</dbReference>
<dbReference type="AlphaFoldDB" id="A0A812TIC6"/>
<dbReference type="OrthoDB" id="428753at2759"/>
<reference evidence="2" key="1">
    <citation type="submission" date="2021-02" db="EMBL/GenBank/DDBJ databases">
        <authorList>
            <person name="Dougan E. K."/>
            <person name="Rhodes N."/>
            <person name="Thang M."/>
            <person name="Chan C."/>
        </authorList>
    </citation>
    <scope>NUCLEOTIDE SEQUENCE</scope>
</reference>
<evidence type="ECO:0000313" key="2">
    <source>
        <dbReference type="EMBL" id="CAE7523648.1"/>
    </source>
</evidence>
<dbReference type="CDD" id="cd02869">
    <property type="entry name" value="PseudoU_synth_RluA_like"/>
    <property type="match status" value="1"/>
</dbReference>
<dbReference type="Gene3D" id="3.30.2350.10">
    <property type="entry name" value="Pseudouridine synthase"/>
    <property type="match status" value="1"/>
</dbReference>
<dbReference type="GO" id="GO:0044528">
    <property type="term" value="P:regulation of mitochondrial mRNA stability"/>
    <property type="evidence" value="ECO:0007669"/>
    <property type="project" value="TreeGrafter"/>
</dbReference>
<comment type="caution">
    <text evidence="2">The sequence shown here is derived from an EMBL/GenBank/DDBJ whole genome shotgun (WGS) entry which is preliminary data.</text>
</comment>
<protein>
    <submittedName>
        <fullName evidence="2">RluD protein</fullName>
    </submittedName>
</protein>
<dbReference type="GO" id="GO:0000963">
    <property type="term" value="P:mitochondrial RNA processing"/>
    <property type="evidence" value="ECO:0007669"/>
    <property type="project" value="TreeGrafter"/>
</dbReference>
<organism evidence="2 3">
    <name type="scientific">Symbiodinium natans</name>
    <dbReference type="NCBI Taxonomy" id="878477"/>
    <lineage>
        <taxon>Eukaryota</taxon>
        <taxon>Sar</taxon>
        <taxon>Alveolata</taxon>
        <taxon>Dinophyceae</taxon>
        <taxon>Suessiales</taxon>
        <taxon>Symbiodiniaceae</taxon>
        <taxon>Symbiodinium</taxon>
    </lineage>
</organism>
<dbReference type="InterPro" id="IPR020103">
    <property type="entry name" value="PsdUridine_synth_cat_dom_sf"/>
</dbReference>
<dbReference type="SUPFAM" id="SSF55120">
    <property type="entry name" value="Pseudouridine synthase"/>
    <property type="match status" value="1"/>
</dbReference>
<dbReference type="InterPro" id="IPR050870">
    <property type="entry name" value="FAST_kinase"/>
</dbReference>
<dbReference type="GO" id="GO:0005759">
    <property type="term" value="C:mitochondrial matrix"/>
    <property type="evidence" value="ECO:0007669"/>
    <property type="project" value="TreeGrafter"/>
</dbReference>
<dbReference type="GO" id="GO:0001522">
    <property type="term" value="P:pseudouridine synthesis"/>
    <property type="evidence" value="ECO:0007669"/>
    <property type="project" value="InterPro"/>
</dbReference>